<evidence type="ECO:0000313" key="8">
    <source>
        <dbReference type="EMBL" id="MPM09221.1"/>
    </source>
</evidence>
<dbReference type="Pfam" id="PF07687">
    <property type="entry name" value="M20_dimer"/>
    <property type="match status" value="1"/>
</dbReference>
<dbReference type="GO" id="GO:0046872">
    <property type="term" value="F:metal ion binding"/>
    <property type="evidence" value="ECO:0007669"/>
    <property type="project" value="UniProtKB-KW"/>
</dbReference>
<dbReference type="InterPro" id="IPR002933">
    <property type="entry name" value="Peptidase_M20"/>
</dbReference>
<gene>
    <name evidence="8" type="primary">pepT_19</name>
    <name evidence="8" type="ORF">SDC9_55537</name>
</gene>
<protein>
    <submittedName>
        <fullName evidence="8">Peptidase T</fullName>
        <ecNumber evidence="8">3.4.11.4</ecNumber>
    </submittedName>
</protein>
<dbReference type="PANTHER" id="PTHR42994">
    <property type="entry name" value="PEPTIDASE T"/>
    <property type="match status" value="1"/>
</dbReference>
<dbReference type="GO" id="GO:0045148">
    <property type="term" value="F:tripeptide aminopeptidase activity"/>
    <property type="evidence" value="ECO:0007669"/>
    <property type="project" value="UniProtKB-EC"/>
</dbReference>
<evidence type="ECO:0000256" key="1">
    <source>
        <dbReference type="ARBA" id="ARBA00001947"/>
    </source>
</evidence>
<dbReference type="InterPro" id="IPR008007">
    <property type="entry name" value="Peptidase_M42"/>
</dbReference>
<dbReference type="PIRSF" id="PIRSF001123">
    <property type="entry name" value="PepA_GA"/>
    <property type="match status" value="1"/>
</dbReference>
<keyword evidence="5" id="KW-0862">Zinc</keyword>
<dbReference type="EC" id="3.4.11.4" evidence="8"/>
<evidence type="ECO:0000256" key="4">
    <source>
        <dbReference type="ARBA" id="ARBA00022801"/>
    </source>
</evidence>
<dbReference type="PROSITE" id="PS00758">
    <property type="entry name" value="ARGE_DAPE_CPG2_1"/>
    <property type="match status" value="1"/>
</dbReference>
<name>A0A644X027_9ZZZZ</name>
<feature type="domain" description="Peptidase M20 dimerisation" evidence="7">
    <location>
        <begin position="172"/>
        <end position="260"/>
    </location>
</feature>
<dbReference type="AlphaFoldDB" id="A0A644X027"/>
<dbReference type="Gene3D" id="3.30.70.360">
    <property type="match status" value="1"/>
</dbReference>
<dbReference type="GO" id="GO:0006508">
    <property type="term" value="P:proteolysis"/>
    <property type="evidence" value="ECO:0007669"/>
    <property type="project" value="UniProtKB-KW"/>
</dbReference>
<dbReference type="PANTHER" id="PTHR42994:SF2">
    <property type="entry name" value="PEPTIDASE"/>
    <property type="match status" value="1"/>
</dbReference>
<evidence type="ECO:0000256" key="3">
    <source>
        <dbReference type="ARBA" id="ARBA00022723"/>
    </source>
</evidence>
<dbReference type="EMBL" id="VSSQ01001544">
    <property type="protein sequence ID" value="MPM09221.1"/>
    <property type="molecule type" value="Genomic_DNA"/>
</dbReference>
<comment type="cofactor">
    <cofactor evidence="1">
        <name>Zn(2+)</name>
        <dbReference type="ChEBI" id="CHEBI:29105"/>
    </cofactor>
</comment>
<comment type="caution">
    <text evidence="8">The sequence shown here is derived from an EMBL/GenBank/DDBJ whole genome shotgun (WGS) entry which is preliminary data.</text>
</comment>
<dbReference type="NCBIfam" id="TIGR01883">
    <property type="entry name" value="PepT-like"/>
    <property type="match status" value="1"/>
</dbReference>
<proteinExistence type="predicted"/>
<keyword evidence="4 8" id="KW-0378">Hydrolase</keyword>
<evidence type="ECO:0000256" key="2">
    <source>
        <dbReference type="ARBA" id="ARBA00022670"/>
    </source>
</evidence>
<accession>A0A644X027</accession>
<keyword evidence="8" id="KW-0031">Aminopeptidase</keyword>
<evidence type="ECO:0000256" key="6">
    <source>
        <dbReference type="ARBA" id="ARBA00023049"/>
    </source>
</evidence>
<sequence length="356" mass="38766">MQTLVDTFLSLVAFDSPSFEEQKISLLLEHALLEAGLYTDYDEAGNLYGYLNGEGSTILLNAHMDTVELARGAKAVVEDGIIRTDGTTALGADDKAAVAAILFALRTIKENRLAHPNLVILFTTAEEQGLIGAKQLEVDKLQGVQYGFTFDASQSVGLAVTAAPSYDKIEAVFHGKGAHAGFKPESGISAIQMASEAISAMPLLRIDHETTANVGSFIAPGAKNIVCDKARLVFEARSLDNEKLKKQTERMKQELLDAARRHGGSVEIHHEHLYEVYRHQQDSPVMKTFKHACTKLGLPYREEPTLGGSDANILNEMGIPTLVCSIGYEEAHTTNEYIPIEELERLGSLVLELATL</sequence>
<dbReference type="InterPro" id="IPR001261">
    <property type="entry name" value="ArgE/DapE_CS"/>
</dbReference>
<dbReference type="GO" id="GO:0008237">
    <property type="term" value="F:metallopeptidase activity"/>
    <property type="evidence" value="ECO:0007669"/>
    <property type="project" value="UniProtKB-KW"/>
</dbReference>
<dbReference type="InterPro" id="IPR010162">
    <property type="entry name" value="PepT-like"/>
</dbReference>
<evidence type="ECO:0000259" key="7">
    <source>
        <dbReference type="Pfam" id="PF07687"/>
    </source>
</evidence>
<dbReference type="SUPFAM" id="SSF53187">
    <property type="entry name" value="Zn-dependent exopeptidases"/>
    <property type="match status" value="1"/>
</dbReference>
<dbReference type="SUPFAM" id="SSF55031">
    <property type="entry name" value="Bacterial exopeptidase dimerisation domain"/>
    <property type="match status" value="1"/>
</dbReference>
<reference evidence="8" key="1">
    <citation type="submission" date="2019-08" db="EMBL/GenBank/DDBJ databases">
        <authorList>
            <person name="Kucharzyk K."/>
            <person name="Murdoch R.W."/>
            <person name="Higgins S."/>
            <person name="Loffler F."/>
        </authorList>
    </citation>
    <scope>NUCLEOTIDE SEQUENCE</scope>
</reference>
<evidence type="ECO:0000256" key="5">
    <source>
        <dbReference type="ARBA" id="ARBA00022833"/>
    </source>
</evidence>
<dbReference type="InterPro" id="IPR036264">
    <property type="entry name" value="Bact_exopeptidase_dim_dom"/>
</dbReference>
<keyword evidence="3" id="KW-0479">Metal-binding</keyword>
<keyword evidence="6" id="KW-0482">Metalloprotease</keyword>
<organism evidence="8">
    <name type="scientific">bioreactor metagenome</name>
    <dbReference type="NCBI Taxonomy" id="1076179"/>
    <lineage>
        <taxon>unclassified sequences</taxon>
        <taxon>metagenomes</taxon>
        <taxon>ecological metagenomes</taxon>
    </lineage>
</organism>
<dbReference type="Pfam" id="PF01546">
    <property type="entry name" value="Peptidase_M20"/>
    <property type="match status" value="1"/>
</dbReference>
<keyword evidence="2" id="KW-0645">Protease</keyword>
<dbReference type="InterPro" id="IPR011650">
    <property type="entry name" value="Peptidase_M20_dimer"/>
</dbReference>
<dbReference type="Gene3D" id="3.40.630.10">
    <property type="entry name" value="Zn peptidases"/>
    <property type="match status" value="1"/>
</dbReference>